<evidence type="ECO:0000313" key="6">
    <source>
        <dbReference type="EMBL" id="TCS83320.1"/>
    </source>
</evidence>
<dbReference type="GO" id="GO:0009424">
    <property type="term" value="C:bacterial-type flagellum hook"/>
    <property type="evidence" value="ECO:0007669"/>
    <property type="project" value="InterPro"/>
</dbReference>
<name>A0A4R3KIE1_9BACI</name>
<evidence type="ECO:0000313" key="7">
    <source>
        <dbReference type="Proteomes" id="UP000295788"/>
    </source>
</evidence>
<comment type="subcellular location">
    <subcellularLocation>
        <location evidence="1">Bacterial flagellum</location>
    </subcellularLocation>
</comment>
<keyword evidence="7" id="KW-1185">Reference proteome</keyword>
<keyword evidence="6" id="KW-0966">Cell projection</keyword>
<dbReference type="Pfam" id="PF00669">
    <property type="entry name" value="Flagellin_N"/>
    <property type="match status" value="1"/>
</dbReference>
<dbReference type="GO" id="GO:0005198">
    <property type="term" value="F:structural molecule activity"/>
    <property type="evidence" value="ECO:0007669"/>
    <property type="project" value="InterPro"/>
</dbReference>
<dbReference type="OrthoDB" id="9758307at2"/>
<evidence type="ECO:0000256" key="3">
    <source>
        <dbReference type="ARBA" id="ARBA00023143"/>
    </source>
</evidence>
<evidence type="ECO:0000256" key="2">
    <source>
        <dbReference type="ARBA" id="ARBA00005709"/>
    </source>
</evidence>
<accession>A0A4R3KIE1</accession>
<dbReference type="SUPFAM" id="SSF64518">
    <property type="entry name" value="Phase 1 flagellin"/>
    <property type="match status" value="1"/>
</dbReference>
<dbReference type="InterPro" id="IPR013384">
    <property type="entry name" value="Flagell_FlgL"/>
</dbReference>
<dbReference type="InterPro" id="IPR001029">
    <property type="entry name" value="Flagellin_N"/>
</dbReference>
<proteinExistence type="inferred from homology"/>
<evidence type="ECO:0000259" key="5">
    <source>
        <dbReference type="Pfam" id="PF00700"/>
    </source>
</evidence>
<dbReference type="NCBIfam" id="TIGR02550">
    <property type="entry name" value="flagell_flgL"/>
    <property type="match status" value="1"/>
</dbReference>
<dbReference type="RefSeq" id="WP_132767742.1">
    <property type="nucleotide sequence ID" value="NZ_SMAB01000005.1"/>
</dbReference>
<dbReference type="InterPro" id="IPR046358">
    <property type="entry name" value="Flagellin_C"/>
</dbReference>
<comment type="caution">
    <text evidence="6">The sequence shown here is derived from an EMBL/GenBank/DDBJ whole genome shotgun (WGS) entry which is preliminary data.</text>
</comment>
<keyword evidence="6" id="KW-0282">Flagellum</keyword>
<comment type="similarity">
    <text evidence="2">Belongs to the bacterial flagellin family.</text>
</comment>
<evidence type="ECO:0000259" key="4">
    <source>
        <dbReference type="Pfam" id="PF00669"/>
    </source>
</evidence>
<dbReference type="AlphaFoldDB" id="A0A4R3KIE1"/>
<dbReference type="Proteomes" id="UP000295788">
    <property type="component" value="Unassembled WGS sequence"/>
</dbReference>
<keyword evidence="6" id="KW-0969">Cilium</keyword>
<dbReference type="PANTHER" id="PTHR42792">
    <property type="entry name" value="FLAGELLIN"/>
    <property type="match status" value="1"/>
</dbReference>
<dbReference type="EMBL" id="SMAB01000005">
    <property type="protein sequence ID" value="TCS83320.1"/>
    <property type="molecule type" value="Genomic_DNA"/>
</dbReference>
<dbReference type="InterPro" id="IPR001492">
    <property type="entry name" value="Flagellin"/>
</dbReference>
<dbReference type="Gene3D" id="1.20.1330.10">
    <property type="entry name" value="f41 fragment of flagellin, N-terminal domain"/>
    <property type="match status" value="1"/>
</dbReference>
<feature type="domain" description="Flagellin C-terminal" evidence="5">
    <location>
        <begin position="218"/>
        <end position="290"/>
    </location>
</feature>
<keyword evidence="3" id="KW-0975">Bacterial flagellum</keyword>
<evidence type="ECO:0000256" key="1">
    <source>
        <dbReference type="ARBA" id="ARBA00004365"/>
    </source>
</evidence>
<dbReference type="PANTHER" id="PTHR42792:SF1">
    <property type="entry name" value="FLAGELLAR HOOK-ASSOCIATED PROTEIN 3"/>
    <property type="match status" value="1"/>
</dbReference>
<dbReference type="PRINTS" id="PR00207">
    <property type="entry name" value="FLAGELLIN"/>
</dbReference>
<reference evidence="6 7" key="1">
    <citation type="submission" date="2019-03" db="EMBL/GenBank/DDBJ databases">
        <title>Genomic Encyclopedia of Type Strains, Phase IV (KMG-IV): sequencing the most valuable type-strain genomes for metagenomic binning, comparative biology and taxonomic classification.</title>
        <authorList>
            <person name="Goeker M."/>
        </authorList>
    </citation>
    <scope>NUCLEOTIDE SEQUENCE [LARGE SCALE GENOMIC DNA]</scope>
    <source>
        <strain evidence="6 7">DSM 23802</strain>
    </source>
</reference>
<feature type="domain" description="Flagellin N-terminal" evidence="4">
    <location>
        <begin position="7"/>
        <end position="140"/>
    </location>
</feature>
<protein>
    <submittedName>
        <fullName evidence="6">Flagellar hook-associated protein 3 FlgL</fullName>
    </submittedName>
</protein>
<organism evidence="6 7">
    <name type="scientific">Tepidibacillus fermentans</name>
    <dbReference type="NCBI Taxonomy" id="1281767"/>
    <lineage>
        <taxon>Bacteria</taxon>
        <taxon>Bacillati</taxon>
        <taxon>Bacillota</taxon>
        <taxon>Bacilli</taxon>
        <taxon>Bacillales</taxon>
        <taxon>Bacillaceae</taxon>
        <taxon>Tepidibacillus</taxon>
    </lineage>
</organism>
<gene>
    <name evidence="6" type="ORF">EDD72_10560</name>
</gene>
<dbReference type="Pfam" id="PF00700">
    <property type="entry name" value="Flagellin_C"/>
    <property type="match status" value="1"/>
</dbReference>
<sequence>MRVTQGMLNNQLLRNLNTNLSRLEVLQNQMATGKRINKPSDDPVGLSFALRYRSELVSNEQYQRNVDSATSWLEYTDKLISETNDVLQRARELAVQGANGTNSDESMEALAMEVEQLYEQLVNIGNSQFNGKYVFNGQKTDQPPYDMATAKLLGTADPDTGKILFEIGTGITIPVNISGKELFGANDATNPNAFQVLEELRSALMNHNQSDVNTVLGKLDNVLDNAMSKWAEVGARSNRVELMKNRLDNENINIQTLLSKAEDADLAEVMINLKMEENIYQASLSTGARIIRPTLVDFLR</sequence>
<dbReference type="GO" id="GO:0071973">
    <property type="term" value="P:bacterial-type flagellum-dependent cell motility"/>
    <property type="evidence" value="ECO:0007669"/>
    <property type="project" value="InterPro"/>
</dbReference>